<dbReference type="OrthoDB" id="204949at2759"/>
<dbReference type="PROSITE" id="PS50128">
    <property type="entry name" value="SURP"/>
    <property type="match status" value="1"/>
</dbReference>
<keyword evidence="4" id="KW-1185">Reference proteome</keyword>
<dbReference type="InterPro" id="IPR000061">
    <property type="entry name" value="Surp"/>
</dbReference>
<feature type="region of interest" description="Disordered" evidence="1">
    <location>
        <begin position="1"/>
        <end position="71"/>
    </location>
</feature>
<dbReference type="EMBL" id="BSXW01000551">
    <property type="protein sequence ID" value="GMF25394.1"/>
    <property type="molecule type" value="Genomic_DNA"/>
</dbReference>
<dbReference type="SUPFAM" id="SSF109905">
    <property type="entry name" value="Surp module (SWAP domain)"/>
    <property type="match status" value="1"/>
</dbReference>
<organism evidence="3 4">
    <name type="scientific">Phytophthora lilii</name>
    <dbReference type="NCBI Taxonomy" id="2077276"/>
    <lineage>
        <taxon>Eukaryota</taxon>
        <taxon>Sar</taxon>
        <taxon>Stramenopiles</taxon>
        <taxon>Oomycota</taxon>
        <taxon>Peronosporomycetes</taxon>
        <taxon>Peronosporales</taxon>
        <taxon>Peronosporaceae</taxon>
        <taxon>Phytophthora</taxon>
    </lineage>
</organism>
<feature type="region of interest" description="Disordered" evidence="1">
    <location>
        <begin position="265"/>
        <end position="296"/>
    </location>
</feature>
<dbReference type="InterPro" id="IPR035967">
    <property type="entry name" value="SWAP/Surp_sf"/>
</dbReference>
<feature type="compositionally biased region" description="Polar residues" evidence="1">
    <location>
        <begin position="1"/>
        <end position="14"/>
    </location>
</feature>
<reference evidence="3" key="1">
    <citation type="submission" date="2023-04" db="EMBL/GenBank/DDBJ databases">
        <title>Phytophthora lilii NBRC 32176.</title>
        <authorList>
            <person name="Ichikawa N."/>
            <person name="Sato H."/>
            <person name="Tonouchi N."/>
        </authorList>
    </citation>
    <scope>NUCLEOTIDE SEQUENCE</scope>
    <source>
        <strain evidence="3">NBRC 32176</strain>
    </source>
</reference>
<dbReference type="Pfam" id="PF01805">
    <property type="entry name" value="Surp"/>
    <property type="match status" value="1"/>
</dbReference>
<sequence length="401" mass="43855">MQGSGAQKTASQSGDVYRLKGQPPAAFGAAAAGKKVSEMDKMLQEIKQKDAEHRSSREQAQTTQKPKKRRAIDEFLEEMKERGPAPVSMENAAMTKGSFDNGDPETTNLYVGNLAPTVTEELEGQPMIVGWGKAVKIQPRARAPGRLLPSAVTPPPMAVAPTIPSADANVSGKQTITVEIPLDECMKRRINHLARYVASDGLQFENAIRMREANNKADYGFLFEPQSPLGLYYRWRVYSFAMGDDEHSWREKPFQMTAEGPVWMPPKMPYESEKRGSASRSSGRHSYHNRTPAQENPVDDRVEDVIAPVVAPTALWIAEMSGEVVGEGGIVEAVAEAEVVEAGHGHLTIRARGSVVAALVHVPVAKTGNIEAIRMKEAAIKEDLKVEVVAIRTAQARMKSF</sequence>
<dbReference type="AlphaFoldDB" id="A0A9W6U3L9"/>
<dbReference type="InterPro" id="IPR051485">
    <property type="entry name" value="SR-CTD_assoc_factor"/>
</dbReference>
<dbReference type="SMART" id="SM00648">
    <property type="entry name" value="SWAP"/>
    <property type="match status" value="1"/>
</dbReference>
<dbReference type="PANTHER" id="PTHR23140:SF0">
    <property type="entry name" value="U2 SNRNP-ASSOCIATED SURP MOTIF-CONTAINING PROTEIN"/>
    <property type="match status" value="1"/>
</dbReference>
<evidence type="ECO:0000313" key="4">
    <source>
        <dbReference type="Proteomes" id="UP001165083"/>
    </source>
</evidence>
<protein>
    <submittedName>
        <fullName evidence="3">Unnamed protein product</fullName>
    </submittedName>
</protein>
<feature type="domain" description="SURP motif" evidence="2">
    <location>
        <begin position="189"/>
        <end position="233"/>
    </location>
</feature>
<feature type="compositionally biased region" description="Basic and acidic residues" evidence="1">
    <location>
        <begin position="35"/>
        <end position="57"/>
    </location>
</feature>
<dbReference type="GO" id="GO:0006396">
    <property type="term" value="P:RNA processing"/>
    <property type="evidence" value="ECO:0007669"/>
    <property type="project" value="InterPro"/>
</dbReference>
<name>A0A9W6U3L9_9STRA</name>
<accession>A0A9W6U3L9</accession>
<dbReference type="GO" id="GO:0005634">
    <property type="term" value="C:nucleus"/>
    <property type="evidence" value="ECO:0007669"/>
    <property type="project" value="TreeGrafter"/>
</dbReference>
<evidence type="ECO:0000259" key="2">
    <source>
        <dbReference type="PROSITE" id="PS50128"/>
    </source>
</evidence>
<gene>
    <name evidence="3" type="ORF">Plil01_001047900</name>
</gene>
<evidence type="ECO:0000256" key="1">
    <source>
        <dbReference type="SAM" id="MobiDB-lite"/>
    </source>
</evidence>
<dbReference type="GO" id="GO:0003723">
    <property type="term" value="F:RNA binding"/>
    <property type="evidence" value="ECO:0007669"/>
    <property type="project" value="InterPro"/>
</dbReference>
<comment type="caution">
    <text evidence="3">The sequence shown here is derived from an EMBL/GenBank/DDBJ whole genome shotgun (WGS) entry which is preliminary data.</text>
</comment>
<dbReference type="PANTHER" id="PTHR23140">
    <property type="entry name" value="RNA PROCESSING PROTEIN LD23810P"/>
    <property type="match status" value="1"/>
</dbReference>
<evidence type="ECO:0000313" key="3">
    <source>
        <dbReference type="EMBL" id="GMF25394.1"/>
    </source>
</evidence>
<proteinExistence type="predicted"/>
<dbReference type="Proteomes" id="UP001165083">
    <property type="component" value="Unassembled WGS sequence"/>
</dbReference>
<dbReference type="Gene3D" id="1.10.10.790">
    <property type="entry name" value="Surp module"/>
    <property type="match status" value="1"/>
</dbReference>